<gene>
    <name evidence="2" type="ORF">I5907_05440</name>
</gene>
<dbReference type="RefSeq" id="WP_196989705.1">
    <property type="nucleotide sequence ID" value="NZ_JADWYR010000001.1"/>
</dbReference>
<dbReference type="SUPFAM" id="SSF52141">
    <property type="entry name" value="Uracil-DNA glycosylase-like"/>
    <property type="match status" value="1"/>
</dbReference>
<dbReference type="InterPro" id="IPR036895">
    <property type="entry name" value="Uracil-DNA_glycosylase-like_sf"/>
</dbReference>
<evidence type="ECO:0000313" key="2">
    <source>
        <dbReference type="EMBL" id="MBG9375666.1"/>
    </source>
</evidence>
<dbReference type="Pfam" id="PF03167">
    <property type="entry name" value="UDG"/>
    <property type="match status" value="1"/>
</dbReference>
<dbReference type="CDD" id="cd19375">
    <property type="entry name" value="UDG-F3-like_SMUG2"/>
    <property type="match status" value="1"/>
</dbReference>
<dbReference type="EMBL" id="JADWYR010000001">
    <property type="protein sequence ID" value="MBG9375666.1"/>
    <property type="molecule type" value="Genomic_DNA"/>
</dbReference>
<accession>A0A931E534</accession>
<proteinExistence type="predicted"/>
<dbReference type="InterPro" id="IPR005122">
    <property type="entry name" value="Uracil-DNA_glycosylase-like"/>
</dbReference>
<comment type="caution">
    <text evidence="2">The sequence shown here is derived from an EMBL/GenBank/DDBJ whole genome shotgun (WGS) entry which is preliminary data.</text>
</comment>
<dbReference type="Proteomes" id="UP000628448">
    <property type="component" value="Unassembled WGS sequence"/>
</dbReference>
<sequence>MKTFAENITDFLFNLQLPFELPNNIAVLDAHTNEAVRAACTAFYTKFYSDHHQRYLLIGINPGRFGGGVTGLPFTDPIRLQQDCGIENSFQKKQELSSVFIYNVIAAYGGAAAFYSRFYISAVSPLGFVKHGKNLNYYDDKVLQQRIEPFVVTCMNRQLAFGLSRSVCFCIGEGENLTYLQKLNAIHQWFDHIQPLSHPRFVMQYRLKTKDVYIQQYLDALRQLT</sequence>
<organism evidence="2 3">
    <name type="scientific">Panacibacter microcysteis</name>
    <dbReference type="NCBI Taxonomy" id="2793269"/>
    <lineage>
        <taxon>Bacteria</taxon>
        <taxon>Pseudomonadati</taxon>
        <taxon>Bacteroidota</taxon>
        <taxon>Chitinophagia</taxon>
        <taxon>Chitinophagales</taxon>
        <taxon>Chitinophagaceae</taxon>
        <taxon>Panacibacter</taxon>
    </lineage>
</organism>
<dbReference type="InterPro" id="IPR032579">
    <property type="entry name" value="Phe_SMUG2-like"/>
</dbReference>
<feature type="domain" description="Uracil-DNA glycosylase-like" evidence="1">
    <location>
        <begin position="47"/>
        <end position="222"/>
    </location>
</feature>
<evidence type="ECO:0000313" key="3">
    <source>
        <dbReference type="Proteomes" id="UP000628448"/>
    </source>
</evidence>
<reference evidence="2" key="1">
    <citation type="submission" date="2020-11" db="EMBL/GenBank/DDBJ databases">
        <title>Bacterial whole genome sequence for Panacibacter sp. DH6.</title>
        <authorList>
            <person name="Le V."/>
            <person name="Ko S."/>
            <person name="Ahn C.-Y."/>
            <person name="Oh H.-M."/>
        </authorList>
    </citation>
    <scope>NUCLEOTIDE SEQUENCE</scope>
    <source>
        <strain evidence="2">DH6</strain>
    </source>
</reference>
<dbReference type="AlphaFoldDB" id="A0A931E534"/>
<evidence type="ECO:0000259" key="1">
    <source>
        <dbReference type="Pfam" id="PF03167"/>
    </source>
</evidence>
<keyword evidence="3" id="KW-1185">Reference proteome</keyword>
<protein>
    <submittedName>
        <fullName evidence="2">DUF4918 family protein</fullName>
    </submittedName>
</protein>
<name>A0A931E534_9BACT</name>
<dbReference type="Gene3D" id="3.40.470.10">
    <property type="entry name" value="Uracil-DNA glycosylase-like domain"/>
    <property type="match status" value="1"/>
</dbReference>